<feature type="domain" description="Thiaminase-2/PQQC" evidence="1">
    <location>
        <begin position="46"/>
        <end position="223"/>
    </location>
</feature>
<dbReference type="InterPro" id="IPR004305">
    <property type="entry name" value="Thiaminase-2/PQQC"/>
</dbReference>
<dbReference type="PANTHER" id="PTHR43198">
    <property type="entry name" value="BIFUNCTIONAL TH2 PROTEIN"/>
    <property type="match status" value="1"/>
</dbReference>
<protein>
    <recommendedName>
        <fullName evidence="1">Thiaminase-2/PQQC domain-containing protein</fullName>
    </recommendedName>
</protein>
<dbReference type="SUPFAM" id="SSF48613">
    <property type="entry name" value="Heme oxygenase-like"/>
    <property type="match status" value="1"/>
</dbReference>
<evidence type="ECO:0000259" key="1">
    <source>
        <dbReference type="Pfam" id="PF03070"/>
    </source>
</evidence>
<feature type="non-terminal residue" evidence="2">
    <location>
        <position position="231"/>
    </location>
</feature>
<dbReference type="InterPro" id="IPR016084">
    <property type="entry name" value="Haem_Oase-like_multi-hlx"/>
</dbReference>
<dbReference type="InterPro" id="IPR050967">
    <property type="entry name" value="Thiamine_Salvage_TenA"/>
</dbReference>
<accession>A0A383EFD4</accession>
<dbReference type="CDD" id="cd19365">
    <property type="entry name" value="TenA_C-like"/>
    <property type="match status" value="1"/>
</dbReference>
<dbReference type="Pfam" id="PF03070">
    <property type="entry name" value="TENA_THI-4"/>
    <property type="match status" value="1"/>
</dbReference>
<sequence>SKSVRYEILDKQNNMWAGRLLPVTMSAMVLTTQPLATQTFSDDLWKANQDVYDAILEHPFLIGMQDGSLPPDIFAFYVVQDTRYLQAFADALTTAAAKAPDRAWAKQLTADAQDSLEEERRLHKEVFARLGISEAEATKIDSTPDAFAYANFLIVTAERRPFAEAIAALLPCYWIYWEVGKALQARGSPNPLYQAWVGTYIAPGYADTVTAVIKMVNSIAATAGARTRERM</sequence>
<proteinExistence type="predicted"/>
<name>A0A383EFD4_9ZZZZ</name>
<organism evidence="2">
    <name type="scientific">marine metagenome</name>
    <dbReference type="NCBI Taxonomy" id="408172"/>
    <lineage>
        <taxon>unclassified sequences</taxon>
        <taxon>metagenomes</taxon>
        <taxon>ecological metagenomes</taxon>
    </lineage>
</organism>
<dbReference type="Gene3D" id="1.20.910.10">
    <property type="entry name" value="Heme oxygenase-like"/>
    <property type="match status" value="1"/>
</dbReference>
<dbReference type="PANTHER" id="PTHR43198:SF2">
    <property type="entry name" value="SI:CH1073-67J19.1-RELATED"/>
    <property type="match status" value="1"/>
</dbReference>
<dbReference type="AlphaFoldDB" id="A0A383EFD4"/>
<reference evidence="2" key="1">
    <citation type="submission" date="2018-05" db="EMBL/GenBank/DDBJ databases">
        <authorList>
            <person name="Lanie J.A."/>
            <person name="Ng W.-L."/>
            <person name="Kazmierczak K.M."/>
            <person name="Andrzejewski T.M."/>
            <person name="Davidsen T.M."/>
            <person name="Wayne K.J."/>
            <person name="Tettelin H."/>
            <person name="Glass J.I."/>
            <person name="Rusch D."/>
            <person name="Podicherti R."/>
            <person name="Tsui H.-C.T."/>
            <person name="Winkler M.E."/>
        </authorList>
    </citation>
    <scope>NUCLEOTIDE SEQUENCE</scope>
</reference>
<gene>
    <name evidence="2" type="ORF">METZ01_LOCUS508436</name>
</gene>
<evidence type="ECO:0000313" key="2">
    <source>
        <dbReference type="EMBL" id="SVE55582.1"/>
    </source>
</evidence>
<dbReference type="GO" id="GO:0005829">
    <property type="term" value="C:cytosol"/>
    <property type="evidence" value="ECO:0007669"/>
    <property type="project" value="TreeGrafter"/>
</dbReference>
<dbReference type="EMBL" id="UINC01225488">
    <property type="protein sequence ID" value="SVE55582.1"/>
    <property type="molecule type" value="Genomic_DNA"/>
</dbReference>
<feature type="non-terminal residue" evidence="2">
    <location>
        <position position="1"/>
    </location>
</feature>